<proteinExistence type="predicted"/>
<protein>
    <submittedName>
        <fullName evidence="2">Uncharacterized protein</fullName>
    </submittedName>
</protein>
<reference evidence="2" key="1">
    <citation type="submission" date="2021-01" db="EMBL/GenBank/DDBJ databases">
        <authorList>
            <person name="Corre E."/>
            <person name="Pelletier E."/>
            <person name="Niang G."/>
            <person name="Scheremetjew M."/>
            <person name="Finn R."/>
            <person name="Kale V."/>
            <person name="Holt S."/>
            <person name="Cochrane G."/>
            <person name="Meng A."/>
            <person name="Brown T."/>
            <person name="Cohen L."/>
        </authorList>
    </citation>
    <scope>NUCLEOTIDE SEQUENCE</scope>
    <source>
        <strain evidence="2">UTEX LB 985</strain>
    </source>
</reference>
<evidence type="ECO:0000256" key="1">
    <source>
        <dbReference type="SAM" id="Phobius"/>
    </source>
</evidence>
<evidence type="ECO:0000313" key="2">
    <source>
        <dbReference type="EMBL" id="CAD9415402.1"/>
    </source>
</evidence>
<dbReference type="EMBL" id="HBGU01011442">
    <property type="protein sequence ID" value="CAD9415402.1"/>
    <property type="molecule type" value="Transcribed_RNA"/>
</dbReference>
<sequence length="154" mass="16083">MAIWPRIQPVLDRLAQRLGQSSTLVVLGAALAAYPYSATFVVGATLLRFGCSASGLRNAAAALTEQASVARKGASVACGHASATCERASAECQRALAELCARYAALRGLAGLKASQVEWAWRSYWLKLQSTVQRVSGATQADYGSGATSPHALV</sequence>
<feature type="transmembrane region" description="Helical" evidence="1">
    <location>
        <begin position="24"/>
        <end position="47"/>
    </location>
</feature>
<keyword evidence="1" id="KW-0472">Membrane</keyword>
<organism evidence="2">
    <name type="scientific">Haptolina brevifila</name>
    <dbReference type="NCBI Taxonomy" id="156173"/>
    <lineage>
        <taxon>Eukaryota</taxon>
        <taxon>Haptista</taxon>
        <taxon>Haptophyta</taxon>
        <taxon>Prymnesiophyceae</taxon>
        <taxon>Prymnesiales</taxon>
        <taxon>Prymnesiaceae</taxon>
        <taxon>Haptolina</taxon>
    </lineage>
</organism>
<name>A0A7S2C4L1_9EUKA</name>
<gene>
    <name evidence="2" type="ORF">CBRE1094_LOCUS6298</name>
</gene>
<keyword evidence="1" id="KW-0812">Transmembrane</keyword>
<dbReference type="AlphaFoldDB" id="A0A7S2C4L1"/>
<keyword evidence="1" id="KW-1133">Transmembrane helix</keyword>
<accession>A0A7S2C4L1</accession>